<evidence type="ECO:0000313" key="9">
    <source>
        <dbReference type="Proteomes" id="UP000711614"/>
    </source>
</evidence>
<proteinExistence type="inferred from homology"/>
<evidence type="ECO:0000259" key="7">
    <source>
        <dbReference type="Pfam" id="PF04138"/>
    </source>
</evidence>
<dbReference type="Pfam" id="PF04138">
    <property type="entry name" value="GtrA_DPMS_TM"/>
    <property type="match status" value="1"/>
</dbReference>
<keyword evidence="9" id="KW-1185">Reference proteome</keyword>
<keyword evidence="4 6" id="KW-1133">Transmembrane helix</keyword>
<evidence type="ECO:0000256" key="1">
    <source>
        <dbReference type="ARBA" id="ARBA00004141"/>
    </source>
</evidence>
<dbReference type="RefSeq" id="WP_209680016.1">
    <property type="nucleotide sequence ID" value="NZ_JAGIOI010000001.1"/>
</dbReference>
<name>A0ABS4YWC1_9MICC</name>
<keyword evidence="3 6" id="KW-0812">Transmembrane</keyword>
<feature type="transmembrane region" description="Helical" evidence="6">
    <location>
        <begin position="84"/>
        <end position="105"/>
    </location>
</feature>
<reference evidence="8 9" key="1">
    <citation type="submission" date="2021-03" db="EMBL/GenBank/DDBJ databases">
        <title>Sequencing the genomes of 1000 actinobacteria strains.</title>
        <authorList>
            <person name="Klenk H.-P."/>
        </authorList>
    </citation>
    <scope>NUCLEOTIDE SEQUENCE [LARGE SCALE GENOMIC DNA]</scope>
    <source>
        <strain evidence="8 9">DSM 16005</strain>
    </source>
</reference>
<comment type="caution">
    <text evidence="8">The sequence shown here is derived from an EMBL/GenBank/DDBJ whole genome shotgun (WGS) entry which is preliminary data.</text>
</comment>
<gene>
    <name evidence="8" type="ORF">JOF48_001872</name>
</gene>
<evidence type="ECO:0000256" key="3">
    <source>
        <dbReference type="ARBA" id="ARBA00022692"/>
    </source>
</evidence>
<evidence type="ECO:0000256" key="4">
    <source>
        <dbReference type="ARBA" id="ARBA00022989"/>
    </source>
</evidence>
<dbReference type="InterPro" id="IPR051401">
    <property type="entry name" value="GtrA_CellWall_Glycosyl"/>
</dbReference>
<evidence type="ECO:0000256" key="5">
    <source>
        <dbReference type="ARBA" id="ARBA00023136"/>
    </source>
</evidence>
<protein>
    <submittedName>
        <fullName evidence="8">Flippase GtrA</fullName>
    </submittedName>
</protein>
<evidence type="ECO:0000256" key="2">
    <source>
        <dbReference type="ARBA" id="ARBA00009399"/>
    </source>
</evidence>
<evidence type="ECO:0000313" key="8">
    <source>
        <dbReference type="EMBL" id="MBP2413073.1"/>
    </source>
</evidence>
<feature type="transmembrane region" description="Helical" evidence="6">
    <location>
        <begin position="51"/>
        <end position="72"/>
    </location>
</feature>
<accession>A0ABS4YWC1</accession>
<sequence>MNAIDKVRNLIGLLWREVLTFGTVGGMGWIIDNGIYALLWHGPMSSSTVKARVVSTVVATLFAWFANRYWTFRHRRTEHVWREFLMFLLMNALGLAIVLACQVVSRYVLGFTSFTADFIAGGVVGLVLATIFRFLTYRFFVFNEELGGPAPLAAAPDAFAVSAELLDVEPAR</sequence>
<dbReference type="Proteomes" id="UP000711614">
    <property type="component" value="Unassembled WGS sequence"/>
</dbReference>
<feature type="transmembrane region" description="Helical" evidence="6">
    <location>
        <begin position="12"/>
        <end position="31"/>
    </location>
</feature>
<comment type="subcellular location">
    <subcellularLocation>
        <location evidence="1">Membrane</location>
        <topology evidence="1">Multi-pass membrane protein</topology>
    </subcellularLocation>
</comment>
<dbReference type="InterPro" id="IPR007267">
    <property type="entry name" value="GtrA_DPMS_TM"/>
</dbReference>
<feature type="domain" description="GtrA/DPMS transmembrane" evidence="7">
    <location>
        <begin position="20"/>
        <end position="142"/>
    </location>
</feature>
<dbReference type="PANTHER" id="PTHR38459:SF1">
    <property type="entry name" value="PROPHAGE BACTOPRENOL-LINKED GLUCOSE TRANSLOCASE HOMOLOG"/>
    <property type="match status" value="1"/>
</dbReference>
<organism evidence="8 9">
    <name type="scientific">Arthrobacter stackebrandtii</name>
    <dbReference type="NCBI Taxonomy" id="272161"/>
    <lineage>
        <taxon>Bacteria</taxon>
        <taxon>Bacillati</taxon>
        <taxon>Actinomycetota</taxon>
        <taxon>Actinomycetes</taxon>
        <taxon>Micrococcales</taxon>
        <taxon>Micrococcaceae</taxon>
        <taxon>Arthrobacter</taxon>
    </lineage>
</organism>
<feature type="transmembrane region" description="Helical" evidence="6">
    <location>
        <begin position="111"/>
        <end position="135"/>
    </location>
</feature>
<keyword evidence="5 6" id="KW-0472">Membrane</keyword>
<comment type="similarity">
    <text evidence="2">Belongs to the GtrA family.</text>
</comment>
<dbReference type="EMBL" id="JAGIOI010000001">
    <property type="protein sequence ID" value="MBP2413073.1"/>
    <property type="molecule type" value="Genomic_DNA"/>
</dbReference>
<dbReference type="PANTHER" id="PTHR38459">
    <property type="entry name" value="PROPHAGE BACTOPRENOL-LINKED GLUCOSE TRANSLOCASE HOMOLOG"/>
    <property type="match status" value="1"/>
</dbReference>
<evidence type="ECO:0000256" key="6">
    <source>
        <dbReference type="SAM" id="Phobius"/>
    </source>
</evidence>